<name>A0A1L7RCS1_9ACTO</name>
<reference evidence="3" key="1">
    <citation type="submission" date="2014-07" db="EMBL/GenBank/DDBJ databases">
        <authorList>
            <person name="Zhang J.E."/>
            <person name="Yang H."/>
            <person name="Guo J."/>
            <person name="Deng Z."/>
            <person name="Luo H."/>
            <person name="Luo M."/>
            <person name="Zhao B."/>
        </authorList>
    </citation>
    <scope>NUCLEOTIDE SEQUENCE</scope>
    <source>
        <strain evidence="3">AM4</strain>
    </source>
</reference>
<sequence length="137" mass="14490">MALARLRGRLRAETGASSVELLVFFPLLMLIILITVQVALSWYGHEVAISTARETVRIVRDGGTAPAQVAQAEADGARYAMRVGSGRALTDVDVHVDIDGDEARVTVTGASMDIVAGLAPGIEASVTAPIEIFREDT</sequence>
<evidence type="ECO:0000256" key="1">
    <source>
        <dbReference type="SAM" id="Phobius"/>
    </source>
</evidence>
<dbReference type="EMBL" id="LK995522">
    <property type="protein sequence ID" value="CED91757.1"/>
    <property type="molecule type" value="Genomic_DNA"/>
</dbReference>
<evidence type="ECO:0000313" key="3">
    <source>
        <dbReference type="EMBL" id="CED91757.1"/>
    </source>
</evidence>
<feature type="transmembrane region" description="Helical" evidence="1">
    <location>
        <begin position="21"/>
        <end position="43"/>
    </location>
</feature>
<dbReference type="AlphaFoldDB" id="A0A1L7RCS1"/>
<protein>
    <submittedName>
        <fullName evidence="3">Peptidase M20A</fullName>
    </submittedName>
</protein>
<feature type="domain" description="TadE-like" evidence="2">
    <location>
        <begin position="15"/>
        <end position="57"/>
    </location>
</feature>
<keyword evidence="1" id="KW-0812">Transmembrane</keyword>
<gene>
    <name evidence="3" type="ORF">AAM4_1925</name>
</gene>
<evidence type="ECO:0000259" key="2">
    <source>
        <dbReference type="Pfam" id="PF07811"/>
    </source>
</evidence>
<accession>A0A1L7RCS1</accession>
<dbReference type="RefSeq" id="WP_210580742.1">
    <property type="nucleotide sequence ID" value="NZ_LK995522.1"/>
</dbReference>
<organism evidence="3">
    <name type="scientific">Actinomyces succiniciruminis</name>
    <dbReference type="NCBI Taxonomy" id="1522002"/>
    <lineage>
        <taxon>Bacteria</taxon>
        <taxon>Bacillati</taxon>
        <taxon>Actinomycetota</taxon>
        <taxon>Actinomycetes</taxon>
        <taxon>Actinomycetales</taxon>
        <taxon>Actinomycetaceae</taxon>
        <taxon>Actinomyces</taxon>
    </lineage>
</organism>
<keyword evidence="1" id="KW-0472">Membrane</keyword>
<dbReference type="InterPro" id="IPR012495">
    <property type="entry name" value="TadE-like_dom"/>
</dbReference>
<proteinExistence type="predicted"/>
<keyword evidence="1" id="KW-1133">Transmembrane helix</keyword>
<dbReference type="Pfam" id="PF07811">
    <property type="entry name" value="TadE"/>
    <property type="match status" value="1"/>
</dbReference>